<evidence type="ECO:0000313" key="2">
    <source>
        <dbReference type="EMBL" id="KKD39271.1"/>
    </source>
</evidence>
<feature type="region of interest" description="Disordered" evidence="1">
    <location>
        <begin position="1"/>
        <end position="35"/>
    </location>
</feature>
<dbReference type="OrthoDB" id="490444at2"/>
<accession>A0A0F5YK57</accession>
<gene>
    <name evidence="2" type="ORF">WN50_04300</name>
</gene>
<dbReference type="Proteomes" id="UP000033607">
    <property type="component" value="Unassembled WGS sequence"/>
</dbReference>
<protein>
    <submittedName>
        <fullName evidence="2">Uncharacterized protein</fullName>
    </submittedName>
</protein>
<organism evidence="2 3">
    <name type="scientific">Limnoraphis robusta CS-951</name>
    <dbReference type="NCBI Taxonomy" id="1637645"/>
    <lineage>
        <taxon>Bacteria</taxon>
        <taxon>Bacillati</taxon>
        <taxon>Cyanobacteriota</taxon>
        <taxon>Cyanophyceae</taxon>
        <taxon>Oscillatoriophycideae</taxon>
        <taxon>Oscillatoriales</taxon>
        <taxon>Sirenicapillariaceae</taxon>
        <taxon>Limnoraphis</taxon>
    </lineage>
</organism>
<name>A0A0F5YK57_9CYAN</name>
<dbReference type="AlphaFoldDB" id="A0A0F5YK57"/>
<feature type="compositionally biased region" description="Polar residues" evidence="1">
    <location>
        <begin position="19"/>
        <end position="34"/>
    </location>
</feature>
<proteinExistence type="predicted"/>
<evidence type="ECO:0000256" key="1">
    <source>
        <dbReference type="SAM" id="MobiDB-lite"/>
    </source>
</evidence>
<reference evidence="2 3" key="1">
    <citation type="submission" date="2015-06" db="EMBL/GenBank/DDBJ databases">
        <title>Draft genome assembly of filamentous brackish cyanobacterium Limnoraphis robusta strain CS-951.</title>
        <authorList>
            <person name="Willis A."/>
            <person name="Parks M."/>
            <person name="Burford M.A."/>
        </authorList>
    </citation>
    <scope>NUCLEOTIDE SEQUENCE [LARGE SCALE GENOMIC DNA]</scope>
    <source>
        <strain evidence="2 3">CS-951</strain>
    </source>
</reference>
<evidence type="ECO:0000313" key="3">
    <source>
        <dbReference type="Proteomes" id="UP000033607"/>
    </source>
</evidence>
<sequence length="61" mass="6572">MSQSSKAQLAPGQRGFFCDTSTGIPTTVYQNSQGGREPWIQWESEAFSGAGYDPLISPLCS</sequence>
<comment type="caution">
    <text evidence="2">The sequence shown here is derived from an EMBL/GenBank/DDBJ whole genome shotgun (WGS) entry which is preliminary data.</text>
</comment>
<dbReference type="EMBL" id="LATL02000067">
    <property type="protein sequence ID" value="KKD39271.1"/>
    <property type="molecule type" value="Genomic_DNA"/>
</dbReference>